<evidence type="ECO:0000256" key="4">
    <source>
        <dbReference type="SAM" id="Phobius"/>
    </source>
</evidence>
<sequence>MHSPDPAGRKPSPRPRSIADDDPPDDTAGAAPDARSTEDSTSGPAVPTTVAVTTRADTAAGSDAAPSDPAEATPTEATPTEADAPDPDGSEGDVSENDGSEVDTAADDGAEPRGRAATLAARLRPRRILAAVLVLAVLGGLGVAASAFFAQRAEQQARTEALAAAERYAVDLSSYDHEDLDGNFRTVQSNATGQFGQQYRQVSENLTTLLKQHKATSEGNVVRAGIAEAGADRAVVLLFVDQTISNTNTDQPRVDRNRMEMTLVRHEDRWLVDKVTLL</sequence>
<feature type="compositionally biased region" description="Acidic residues" evidence="3">
    <location>
        <begin position="83"/>
        <end position="109"/>
    </location>
</feature>
<feature type="transmembrane region" description="Helical" evidence="4">
    <location>
        <begin position="128"/>
        <end position="150"/>
    </location>
</feature>
<dbReference type="Proteomes" id="UP001598673">
    <property type="component" value="Unassembled WGS sequence"/>
</dbReference>
<accession>A0ABW6G402</accession>
<keyword evidence="2 4" id="KW-0472">Membrane</keyword>
<evidence type="ECO:0000313" key="6">
    <source>
        <dbReference type="Proteomes" id="UP001598673"/>
    </source>
</evidence>
<comment type="caution">
    <text evidence="5">The sequence shown here is derived from an EMBL/GenBank/DDBJ whole genome shotgun (WGS) entry which is preliminary data.</text>
</comment>
<dbReference type="RefSeq" id="WP_258935839.1">
    <property type="nucleotide sequence ID" value="NZ_JANBBF010000008.1"/>
</dbReference>
<evidence type="ECO:0000256" key="3">
    <source>
        <dbReference type="SAM" id="MobiDB-lite"/>
    </source>
</evidence>
<reference evidence="5 6" key="1">
    <citation type="submission" date="2024-09" db="EMBL/GenBank/DDBJ databases">
        <title>The Natural Products Discovery Center: Release of the First 8490 Sequenced Strains for Exploring Actinobacteria Biosynthetic Diversity.</title>
        <authorList>
            <person name="Kalkreuter E."/>
            <person name="Kautsar S.A."/>
            <person name="Yang D."/>
            <person name="Bader C.D."/>
            <person name="Teijaro C.N."/>
            <person name="Fluegel L."/>
            <person name="Davis C.M."/>
            <person name="Simpson J.R."/>
            <person name="Lauterbach L."/>
            <person name="Steele A.D."/>
            <person name="Gui C."/>
            <person name="Meng S."/>
            <person name="Li G."/>
            <person name="Viehrig K."/>
            <person name="Ye F."/>
            <person name="Su P."/>
            <person name="Kiefer A.F."/>
            <person name="Nichols A."/>
            <person name="Cepeda A.J."/>
            <person name="Yan W."/>
            <person name="Fan B."/>
            <person name="Jiang Y."/>
            <person name="Adhikari A."/>
            <person name="Zheng C.-J."/>
            <person name="Schuster L."/>
            <person name="Cowan T.M."/>
            <person name="Smanski M.J."/>
            <person name="Chevrette M.G."/>
            <person name="De Carvalho L.P.S."/>
            <person name="Shen B."/>
        </authorList>
    </citation>
    <scope>NUCLEOTIDE SEQUENCE [LARGE SCALE GENOMIC DNA]</scope>
    <source>
        <strain evidence="5 6">NPDC060353</strain>
    </source>
</reference>
<comment type="subcellular location">
    <subcellularLocation>
        <location evidence="1">Membrane</location>
    </subcellularLocation>
</comment>
<evidence type="ECO:0000256" key="1">
    <source>
        <dbReference type="ARBA" id="ARBA00004370"/>
    </source>
</evidence>
<organism evidence="5 6">
    <name type="scientific">Prauserella salsuginis</name>
    <dbReference type="NCBI Taxonomy" id="387889"/>
    <lineage>
        <taxon>Bacteria</taxon>
        <taxon>Bacillati</taxon>
        <taxon>Actinomycetota</taxon>
        <taxon>Actinomycetes</taxon>
        <taxon>Pseudonocardiales</taxon>
        <taxon>Pseudonocardiaceae</taxon>
        <taxon>Prauserella</taxon>
        <taxon>Prauserella salsuginis group</taxon>
    </lineage>
</organism>
<keyword evidence="4" id="KW-0812">Transmembrane</keyword>
<feature type="region of interest" description="Disordered" evidence="3">
    <location>
        <begin position="1"/>
        <end position="113"/>
    </location>
</feature>
<dbReference type="EMBL" id="JBHXCV010000006">
    <property type="protein sequence ID" value="MFD6793929.1"/>
    <property type="molecule type" value="Genomic_DNA"/>
</dbReference>
<dbReference type="PANTHER" id="PTHR37042:SF4">
    <property type="entry name" value="OUTER MEMBRANE PROTEIN RV1973"/>
    <property type="match status" value="1"/>
</dbReference>
<keyword evidence="6" id="KW-1185">Reference proteome</keyword>
<gene>
    <name evidence="5" type="ORF">ACFWGY_11375</name>
</gene>
<dbReference type="PANTHER" id="PTHR37042">
    <property type="entry name" value="OUTER MEMBRANE PROTEIN RV1973"/>
    <property type="match status" value="1"/>
</dbReference>
<evidence type="ECO:0000313" key="5">
    <source>
        <dbReference type="EMBL" id="MFD6793929.1"/>
    </source>
</evidence>
<evidence type="ECO:0008006" key="7">
    <source>
        <dbReference type="Google" id="ProtNLM"/>
    </source>
</evidence>
<keyword evidence="4" id="KW-1133">Transmembrane helix</keyword>
<proteinExistence type="predicted"/>
<protein>
    <recommendedName>
        <fullName evidence="7">Mce-associated membrane protein</fullName>
    </recommendedName>
</protein>
<evidence type="ECO:0000256" key="2">
    <source>
        <dbReference type="ARBA" id="ARBA00023136"/>
    </source>
</evidence>
<feature type="compositionally biased region" description="Low complexity" evidence="3">
    <location>
        <begin position="45"/>
        <end position="82"/>
    </location>
</feature>
<name>A0ABW6G402_9PSEU</name>